<keyword evidence="8 10" id="KW-0120">Carbon dioxide fixation</keyword>
<dbReference type="SUPFAM" id="SSF51621">
    <property type="entry name" value="Phosphoenolpyruvate/pyruvate domain"/>
    <property type="match status" value="1"/>
</dbReference>
<gene>
    <name evidence="10 13" type="primary">ppc</name>
    <name evidence="13" type="ORF">HMPREF9319_1391</name>
</gene>
<sequence>MKSVTIKKLENNSTQSIITEEVKVLKDLLDEATHQMVGDEVFAKIQNIVELSASDEYVKLEKLVAQLTNDEMVVVSRYFSILPLLINISEDVDFAYEINYQNNTNQDYLGKLSLTVDMVSESENSKEILENVNVVPVLTAHPTQVQRKTVLELTNHIHDLLRKYRDVRAGVVNRDKWYTDLRRYIEIIMQTDIIREKKLKVKNEITNVMEYYNTSLIQAITKLTSEYKRLAAEKGIDLEDPKPITMGMWIGGDRDGNPYVTAETLRLSATVQSEVIINYYIEKLTGLYRTFSLSTTLTNISPEVEKLAELSSDKSIYRENEPYRKAFNYIQSKLIQTLIELKASPAISQRVLESSNSISSDVYTSTNNASVITKYLQTKFSKVSSELQEEIPSYKTAKEFKDDLLIIKQSLLDNGDDALLIGDFSELLQAVEVFGFYLAMIDMRQDSSVNEACVAELLKSANIVEDYSALSEEEKVKVLLKELQEDPRTLSSTNAEKSEQLQKELAIFQTARYLKDKLGDEVIKQHIISHTESVSDMFELAIMLKEVGLLDNQKARVQIVPLFETIEDLENSRAIMEEYLDYDIVRRWVSANKGYQEIMLGYSDSNKDGGYLSSVWTLYKAQNELTRIGSERGIKVTFIHGRGGTVGRGGGPSYEAITSQPFGSIKDRIRLTEQGEIIENKYGNKDVAYYNLEMLVSATIDRIVTRMITNPDEIDDFRATMDGIVTYSNSVYRDLVFGNPHFYDYFFEATPIKEVSSLNIGSRPAARKTITEISGLRAIPWVFSWSQSRIMFPGWYGVGSAFKNFIDAEEGNLAKLQHMYEKWPFFHSLLSNVDMVLSKSNMNIAFQYAQLAESEEVRDVFNTILDEWQLTKNVILAIEKHEDLLEENPSLQASLDYRLPYFNVLNYIQIELIKRLRHEELDEDYEKLIHTTINGIATGLRNSG</sequence>
<dbReference type="Proteomes" id="UP000004290">
    <property type="component" value="Unassembled WGS sequence"/>
</dbReference>
<evidence type="ECO:0000256" key="8">
    <source>
        <dbReference type="ARBA" id="ARBA00023300"/>
    </source>
</evidence>
<dbReference type="GO" id="GO:0000287">
    <property type="term" value="F:magnesium ion binding"/>
    <property type="evidence" value="ECO:0007669"/>
    <property type="project" value="UniProtKB-UniRule"/>
</dbReference>
<dbReference type="PROSITE" id="PS00393">
    <property type="entry name" value="PEPCASE_2"/>
    <property type="match status" value="1"/>
</dbReference>
<dbReference type="AlphaFoldDB" id="E0PEW8"/>
<comment type="cofactor">
    <cofactor evidence="1 10">
        <name>Mg(2+)</name>
        <dbReference type="ChEBI" id="CHEBI:18420"/>
    </cofactor>
</comment>
<evidence type="ECO:0000313" key="14">
    <source>
        <dbReference type="Proteomes" id="UP000004290"/>
    </source>
</evidence>
<dbReference type="GO" id="GO:0008964">
    <property type="term" value="F:phosphoenolpyruvate carboxylase activity"/>
    <property type="evidence" value="ECO:0007669"/>
    <property type="project" value="UniProtKB-UniRule"/>
</dbReference>
<evidence type="ECO:0000256" key="10">
    <source>
        <dbReference type="HAMAP-Rule" id="MF_00595"/>
    </source>
</evidence>
<dbReference type="GO" id="GO:0016301">
    <property type="term" value="F:kinase activity"/>
    <property type="evidence" value="ECO:0007669"/>
    <property type="project" value="UniProtKB-KW"/>
</dbReference>
<comment type="caution">
    <text evidence="13">The sequence shown here is derived from an EMBL/GenBank/DDBJ whole genome shotgun (WGS) entry which is preliminary data.</text>
</comment>
<dbReference type="PRINTS" id="PR00150">
    <property type="entry name" value="PEPCARBXLASE"/>
</dbReference>
<dbReference type="InterPro" id="IPR018129">
    <property type="entry name" value="PEP_COase_Lys_AS"/>
</dbReference>
<dbReference type="PANTHER" id="PTHR30523:SF6">
    <property type="entry name" value="PHOSPHOENOLPYRUVATE CARBOXYLASE"/>
    <property type="match status" value="1"/>
</dbReference>
<evidence type="ECO:0000256" key="4">
    <source>
        <dbReference type="ARBA" id="ARBA00012305"/>
    </source>
</evidence>
<dbReference type="GO" id="GO:0006099">
    <property type="term" value="P:tricarboxylic acid cycle"/>
    <property type="evidence" value="ECO:0007669"/>
    <property type="project" value="InterPro"/>
</dbReference>
<keyword evidence="13" id="KW-0418">Kinase</keyword>
<evidence type="ECO:0000256" key="2">
    <source>
        <dbReference type="ARBA" id="ARBA00003670"/>
    </source>
</evidence>
<dbReference type="InterPro" id="IPR015813">
    <property type="entry name" value="Pyrv/PenolPyrv_kinase-like_dom"/>
</dbReference>
<feature type="active site" evidence="10 11">
    <location>
        <position position="141"/>
    </location>
</feature>
<feature type="active site" evidence="10 12">
    <location>
        <position position="607"/>
    </location>
</feature>
<dbReference type="HOGENOM" id="CLU_006557_2_0_9"/>
<name>E0PEW8_STREI</name>
<dbReference type="PROSITE" id="PS00781">
    <property type="entry name" value="PEPCASE_1"/>
    <property type="match status" value="1"/>
</dbReference>
<dbReference type="HAMAP" id="MF_00595">
    <property type="entry name" value="PEPcase_type1"/>
    <property type="match status" value="1"/>
</dbReference>
<evidence type="ECO:0000256" key="3">
    <source>
        <dbReference type="ARBA" id="ARBA00008346"/>
    </source>
</evidence>
<evidence type="ECO:0000256" key="5">
    <source>
        <dbReference type="ARBA" id="ARBA00022419"/>
    </source>
</evidence>
<evidence type="ECO:0000256" key="7">
    <source>
        <dbReference type="ARBA" id="ARBA00023239"/>
    </source>
</evidence>
<organism evidence="13 14">
    <name type="scientific">Streptococcus equinus ATCC 700338</name>
    <dbReference type="NCBI Taxonomy" id="864569"/>
    <lineage>
        <taxon>Bacteria</taxon>
        <taxon>Bacillati</taxon>
        <taxon>Bacillota</taxon>
        <taxon>Bacilli</taxon>
        <taxon>Lactobacillales</taxon>
        <taxon>Streptococcaceae</taxon>
        <taxon>Streptococcus</taxon>
    </lineage>
</organism>
<protein>
    <recommendedName>
        <fullName evidence="5 10">Phosphoenolpyruvate carboxylase</fullName>
        <shortName evidence="10">PEPC</shortName>
        <shortName evidence="10">PEPCase</shortName>
        <ecNumber evidence="4 10">4.1.1.31</ecNumber>
    </recommendedName>
</protein>
<dbReference type="PANTHER" id="PTHR30523">
    <property type="entry name" value="PHOSPHOENOLPYRUVATE CARBOXYLASE"/>
    <property type="match status" value="1"/>
</dbReference>
<reference evidence="13 14" key="1">
    <citation type="submission" date="2010-07" db="EMBL/GenBank/DDBJ databases">
        <authorList>
            <person name="Muzny D."/>
            <person name="Qin X."/>
            <person name="Deng J."/>
            <person name="Jiang H."/>
            <person name="Liu Y."/>
            <person name="Qu J."/>
            <person name="Song X.-Z."/>
            <person name="Zhang L."/>
            <person name="Thornton R."/>
            <person name="Coyle M."/>
            <person name="Francisco L."/>
            <person name="Jackson L."/>
            <person name="Javaid M."/>
            <person name="Korchina V."/>
            <person name="Kovar C."/>
            <person name="Mata R."/>
            <person name="Mathew T."/>
            <person name="Ngo R."/>
            <person name="Nguyen L."/>
            <person name="Nguyen N."/>
            <person name="Okwuonu G."/>
            <person name="Ongeri F."/>
            <person name="Pham C."/>
            <person name="Simmons D."/>
            <person name="Wilczek-Boney K."/>
            <person name="Hale W."/>
            <person name="Jakkamsetti A."/>
            <person name="Pham P."/>
            <person name="Ruth R."/>
            <person name="San Lucas F."/>
            <person name="Warren J."/>
            <person name="Zhang J."/>
            <person name="Zhao Z."/>
            <person name="Zhou C."/>
            <person name="Zhu D."/>
            <person name="Lee S."/>
            <person name="Bess C."/>
            <person name="Blankenburg K."/>
            <person name="Forbes L."/>
            <person name="Fu Q."/>
            <person name="Gubbala S."/>
            <person name="Hirani K."/>
            <person name="Jayaseelan J.C."/>
            <person name="Lara F."/>
            <person name="Munidasa M."/>
            <person name="Palculict T."/>
            <person name="Patil S."/>
            <person name="Pu L.-L."/>
            <person name="Saada N."/>
            <person name="Tang L."/>
            <person name="Weissenberger G."/>
            <person name="Zhu Y."/>
            <person name="Hemphill L."/>
            <person name="Shang Y."/>
            <person name="Youmans B."/>
            <person name="Ayvaz T."/>
            <person name="Ross M."/>
            <person name="Santibanez J."/>
            <person name="Aqrawi P."/>
            <person name="Gross S."/>
            <person name="Joshi V."/>
            <person name="Fowler G."/>
            <person name="Nazareth L."/>
            <person name="Reid J."/>
            <person name="Worley K."/>
            <person name="Petrosino J."/>
            <person name="Highlander S."/>
            <person name="Gibbs R."/>
        </authorList>
    </citation>
    <scope>NUCLEOTIDE SEQUENCE [LARGE SCALE GENOMIC DNA]</scope>
    <source>
        <strain evidence="13 14">ATCC 700338</strain>
    </source>
</reference>
<dbReference type="InterPro" id="IPR022805">
    <property type="entry name" value="PEP_COase_bac/pln-type"/>
</dbReference>
<dbReference type="GO" id="GO:0015977">
    <property type="term" value="P:carbon fixation"/>
    <property type="evidence" value="ECO:0007669"/>
    <property type="project" value="UniProtKB-UniRule"/>
</dbReference>
<keyword evidence="13" id="KW-0670">Pyruvate</keyword>
<proteinExistence type="inferred from homology"/>
<dbReference type="GO" id="GO:0006107">
    <property type="term" value="P:oxaloacetate metabolic process"/>
    <property type="evidence" value="ECO:0007669"/>
    <property type="project" value="UniProtKB-UniRule"/>
</dbReference>
<dbReference type="InterPro" id="IPR021135">
    <property type="entry name" value="PEP_COase"/>
</dbReference>
<keyword evidence="14" id="KW-1185">Reference proteome</keyword>
<comment type="function">
    <text evidence="2 10">Forms oxaloacetate, a four-carbon dicarboxylic acid source for the tricarboxylic acid cycle.</text>
</comment>
<evidence type="ECO:0000256" key="6">
    <source>
        <dbReference type="ARBA" id="ARBA00022842"/>
    </source>
</evidence>
<keyword evidence="7 10" id="KW-0456">Lyase</keyword>
<evidence type="ECO:0000256" key="1">
    <source>
        <dbReference type="ARBA" id="ARBA00001946"/>
    </source>
</evidence>
<dbReference type="NCBIfam" id="NF000584">
    <property type="entry name" value="PRK00009.1"/>
    <property type="match status" value="1"/>
</dbReference>
<dbReference type="Pfam" id="PF00311">
    <property type="entry name" value="PEPcase"/>
    <property type="match status" value="1"/>
</dbReference>
<evidence type="ECO:0000256" key="12">
    <source>
        <dbReference type="PROSITE-ProRule" id="PRU10112"/>
    </source>
</evidence>
<evidence type="ECO:0000313" key="13">
    <source>
        <dbReference type="EMBL" id="EFM27065.1"/>
    </source>
</evidence>
<keyword evidence="6 10" id="KW-0460">Magnesium</keyword>
<dbReference type="InterPro" id="IPR033129">
    <property type="entry name" value="PEPCASE_His_AS"/>
</dbReference>
<dbReference type="EC" id="4.1.1.31" evidence="4 10"/>
<dbReference type="Gene3D" id="1.20.1440.90">
    <property type="entry name" value="Phosphoenolpyruvate/pyruvate domain"/>
    <property type="match status" value="1"/>
</dbReference>
<evidence type="ECO:0000256" key="9">
    <source>
        <dbReference type="ARBA" id="ARBA00048995"/>
    </source>
</evidence>
<dbReference type="EMBL" id="AEEL01000017">
    <property type="protein sequence ID" value="EFM27065.1"/>
    <property type="molecule type" value="Genomic_DNA"/>
</dbReference>
<comment type="catalytic activity">
    <reaction evidence="9 10">
        <text>oxaloacetate + phosphate = phosphoenolpyruvate + hydrogencarbonate</text>
        <dbReference type="Rhea" id="RHEA:28370"/>
        <dbReference type="ChEBI" id="CHEBI:16452"/>
        <dbReference type="ChEBI" id="CHEBI:17544"/>
        <dbReference type="ChEBI" id="CHEBI:43474"/>
        <dbReference type="ChEBI" id="CHEBI:58702"/>
        <dbReference type="EC" id="4.1.1.31"/>
    </reaction>
</comment>
<accession>E0PEW8</accession>
<comment type="similarity">
    <text evidence="3 10">Belongs to the PEPCase type 1 family.</text>
</comment>
<evidence type="ECO:0000256" key="11">
    <source>
        <dbReference type="PROSITE-ProRule" id="PRU10111"/>
    </source>
</evidence>
<keyword evidence="13" id="KW-0808">Transferase</keyword>
<comment type="subunit">
    <text evidence="10">Homotetramer.</text>
</comment>
<dbReference type="GO" id="GO:0005829">
    <property type="term" value="C:cytosol"/>
    <property type="evidence" value="ECO:0007669"/>
    <property type="project" value="TreeGrafter"/>
</dbReference>